<dbReference type="InterPro" id="IPR037883">
    <property type="entry name" value="Knr4/Smi1-like_sf"/>
</dbReference>
<comment type="caution">
    <text evidence="3">The sequence shown here is derived from an EMBL/GenBank/DDBJ whole genome shotgun (WGS) entry which is preliminary data.</text>
</comment>
<sequence length="422" mass="46127">MEENPTVSAFPTEREQTGPGDWAANHPVDGAPASVERWRSYLAEFSADMLRAMDEDELDITDEQRAASWLGYDGATEEQITALEERLGTQLPPSYRSFLATSNGWGPLGSFLDSMRSTGAVCWVDDLEGESGPLTEADLVNDGLAGRVLLISLEGDALYWLLDAGDISPDGEWAAYIWASWYPGLGERFRSFADLVADERGAFEELSGAEGNPVHPDGAEELLAEGRRSALRGEVEEALDTFQRAADKGSGAAAYLRVVLSAFLDLRRIFHDLRGVLHHPHVASGIGIEQLSSEAVPLFMRSAEHDGIDPRGEAARVLAGIVPGLPTGSALQQEWDTWLADHPLPEPPAFEQALETARELAARGATDEAWTVIARALPEWYPMSPNRIAPVVLLTDPTLRPVIDHRRAREVVFTPRCERAPI</sequence>
<keyword evidence="4" id="KW-1185">Reference proteome</keyword>
<evidence type="ECO:0000313" key="3">
    <source>
        <dbReference type="EMBL" id="MBB4929669.1"/>
    </source>
</evidence>
<feature type="domain" description="Knr4/Smi1-like" evidence="2">
    <location>
        <begin position="74"/>
        <end position="198"/>
    </location>
</feature>
<feature type="region of interest" description="Disordered" evidence="1">
    <location>
        <begin position="1"/>
        <end position="27"/>
    </location>
</feature>
<dbReference type="RefSeq" id="WP_246437122.1">
    <property type="nucleotide sequence ID" value="NZ_JACHJT010000001.1"/>
</dbReference>
<dbReference type="Gene3D" id="3.40.1580.10">
    <property type="entry name" value="SMI1/KNR4-like"/>
    <property type="match status" value="1"/>
</dbReference>
<evidence type="ECO:0000256" key="1">
    <source>
        <dbReference type="SAM" id="MobiDB-lite"/>
    </source>
</evidence>
<dbReference type="InterPro" id="IPR018958">
    <property type="entry name" value="Knr4/Smi1-like_dom"/>
</dbReference>
<dbReference type="SUPFAM" id="SSF160631">
    <property type="entry name" value="SMI1/KNR4-like"/>
    <property type="match status" value="1"/>
</dbReference>
<evidence type="ECO:0000259" key="2">
    <source>
        <dbReference type="SMART" id="SM00860"/>
    </source>
</evidence>
<protein>
    <recommendedName>
        <fullName evidence="2">Knr4/Smi1-like domain-containing protein</fullName>
    </recommendedName>
</protein>
<organism evidence="3 4">
    <name type="scientific">Lipingzhangella halophila</name>
    <dbReference type="NCBI Taxonomy" id="1783352"/>
    <lineage>
        <taxon>Bacteria</taxon>
        <taxon>Bacillati</taxon>
        <taxon>Actinomycetota</taxon>
        <taxon>Actinomycetes</taxon>
        <taxon>Streptosporangiales</taxon>
        <taxon>Nocardiopsidaceae</taxon>
        <taxon>Lipingzhangella</taxon>
    </lineage>
</organism>
<name>A0A7W7W1E3_9ACTN</name>
<accession>A0A7W7W1E3</accession>
<proteinExistence type="predicted"/>
<dbReference type="SMART" id="SM00860">
    <property type="entry name" value="SMI1_KNR4"/>
    <property type="match status" value="1"/>
</dbReference>
<dbReference type="AlphaFoldDB" id="A0A7W7W1E3"/>
<dbReference type="Pfam" id="PF09346">
    <property type="entry name" value="SMI1_KNR4"/>
    <property type="match status" value="1"/>
</dbReference>
<reference evidence="3 4" key="1">
    <citation type="submission" date="2020-08" db="EMBL/GenBank/DDBJ databases">
        <title>Sequencing the genomes of 1000 actinobacteria strains.</title>
        <authorList>
            <person name="Klenk H.-P."/>
        </authorList>
    </citation>
    <scope>NUCLEOTIDE SEQUENCE [LARGE SCALE GENOMIC DNA]</scope>
    <source>
        <strain evidence="3 4">DSM 102030</strain>
    </source>
</reference>
<gene>
    <name evidence="3" type="ORF">F4561_000489</name>
</gene>
<evidence type="ECO:0000313" key="4">
    <source>
        <dbReference type="Proteomes" id="UP000523007"/>
    </source>
</evidence>
<dbReference type="Proteomes" id="UP000523007">
    <property type="component" value="Unassembled WGS sequence"/>
</dbReference>
<dbReference type="EMBL" id="JACHJT010000001">
    <property type="protein sequence ID" value="MBB4929669.1"/>
    <property type="molecule type" value="Genomic_DNA"/>
</dbReference>